<name>A0A0G0NWB6_9BACT</name>
<dbReference type="GO" id="GO:0016740">
    <property type="term" value="F:transferase activity"/>
    <property type="evidence" value="ECO:0007669"/>
    <property type="project" value="UniProtKB-KW"/>
</dbReference>
<dbReference type="CDD" id="cd04186">
    <property type="entry name" value="GT_2_like_c"/>
    <property type="match status" value="1"/>
</dbReference>
<accession>A0A0G0NWB6</accession>
<dbReference type="Proteomes" id="UP000034893">
    <property type="component" value="Unassembled WGS sequence"/>
</dbReference>
<protein>
    <submittedName>
        <fullName evidence="3">Glycosyltransferase</fullName>
    </submittedName>
</protein>
<gene>
    <name evidence="3" type="ORF">UT12_C0001G0017</name>
</gene>
<keyword evidence="1" id="KW-0472">Membrane</keyword>
<organism evidence="3 4">
    <name type="scientific">Candidatus Curtissbacteria bacterium GW2011_GWC2_38_9</name>
    <dbReference type="NCBI Taxonomy" id="1618414"/>
    <lineage>
        <taxon>Bacteria</taxon>
        <taxon>Candidatus Curtissiibacteriota</taxon>
    </lineage>
</organism>
<evidence type="ECO:0000259" key="2">
    <source>
        <dbReference type="Pfam" id="PF00535"/>
    </source>
</evidence>
<dbReference type="Pfam" id="PF00535">
    <property type="entry name" value="Glycos_transf_2"/>
    <property type="match status" value="1"/>
</dbReference>
<keyword evidence="3" id="KW-0808">Transferase</keyword>
<dbReference type="InterPro" id="IPR029044">
    <property type="entry name" value="Nucleotide-diphossugar_trans"/>
</dbReference>
<feature type="transmembrane region" description="Helical" evidence="1">
    <location>
        <begin position="280"/>
        <end position="303"/>
    </location>
</feature>
<dbReference type="SUPFAM" id="SSF53448">
    <property type="entry name" value="Nucleotide-diphospho-sugar transferases"/>
    <property type="match status" value="1"/>
</dbReference>
<dbReference type="InterPro" id="IPR001173">
    <property type="entry name" value="Glyco_trans_2-like"/>
</dbReference>
<proteinExistence type="predicted"/>
<comment type="caution">
    <text evidence="3">The sequence shown here is derived from an EMBL/GenBank/DDBJ whole genome shotgun (WGS) entry which is preliminary data.</text>
</comment>
<keyword evidence="1" id="KW-1133">Transmembrane helix</keyword>
<feature type="domain" description="Glycosyltransferase 2-like" evidence="2">
    <location>
        <begin position="4"/>
        <end position="128"/>
    </location>
</feature>
<dbReference type="AlphaFoldDB" id="A0A0G0NWB6"/>
<dbReference type="EMBL" id="LBVP01000001">
    <property type="protein sequence ID" value="KKQ90149.1"/>
    <property type="molecule type" value="Genomic_DNA"/>
</dbReference>
<dbReference type="PANTHER" id="PTHR43179:SF7">
    <property type="entry name" value="RHAMNOSYLTRANSFERASE WBBL"/>
    <property type="match status" value="1"/>
</dbReference>
<evidence type="ECO:0000256" key="1">
    <source>
        <dbReference type="SAM" id="Phobius"/>
    </source>
</evidence>
<dbReference type="Gene3D" id="3.90.550.10">
    <property type="entry name" value="Spore Coat Polysaccharide Biosynthesis Protein SpsA, Chain A"/>
    <property type="match status" value="1"/>
</dbReference>
<evidence type="ECO:0000313" key="4">
    <source>
        <dbReference type="Proteomes" id="UP000034893"/>
    </source>
</evidence>
<evidence type="ECO:0000313" key="3">
    <source>
        <dbReference type="EMBL" id="KKQ90149.1"/>
    </source>
</evidence>
<dbReference type="PANTHER" id="PTHR43179">
    <property type="entry name" value="RHAMNOSYLTRANSFERASE WBBL"/>
    <property type="match status" value="1"/>
</dbReference>
<reference evidence="3 4" key="1">
    <citation type="journal article" date="2015" name="Nature">
        <title>rRNA introns, odd ribosomes, and small enigmatic genomes across a large radiation of phyla.</title>
        <authorList>
            <person name="Brown C.T."/>
            <person name="Hug L.A."/>
            <person name="Thomas B.C."/>
            <person name="Sharon I."/>
            <person name="Castelle C.J."/>
            <person name="Singh A."/>
            <person name="Wilkins M.J."/>
            <person name="Williams K.H."/>
            <person name="Banfield J.F."/>
        </authorList>
    </citation>
    <scope>NUCLEOTIDE SEQUENCE [LARGE SCALE GENOMIC DNA]</scope>
</reference>
<keyword evidence="1" id="KW-0812">Transmembrane</keyword>
<sequence length="319" mass="36119">MDLSVIVVNWNTKKLLETCLESIYRYADNERSFANAQDDGKWEQDDEGVKGINFEVIVVDNGSSDGSQAMVKKKFPQVKLILNKANLGFTKANNQGIKIAKGDYVLLLNSDAYLIENSFRKLLDRARSIGENFGALGPLLLNEDQSIQQSAGFFPNLPQVFFWMSFIDDLPGGQLLKPYHVDHDNFYKKEQEVDWVTAAAILVSQKVVKEVGALDEKIFMYGEEVEWCYRIKKAGYKIYFSPVTQIVHIGRGSSQKIPTGAFIGEYKAILYFYGKYKGKFFLQIALILLKIGALIRIIIFSLLGRKELSKSYVEAFKVA</sequence>